<dbReference type="Proteomes" id="UP000293823">
    <property type="component" value="Unassembled WGS sequence"/>
</dbReference>
<feature type="region of interest" description="Disordered" evidence="1">
    <location>
        <begin position="131"/>
        <end position="282"/>
    </location>
</feature>
<dbReference type="EMBL" id="PEJP01000010">
    <property type="protein sequence ID" value="RYO70535.1"/>
    <property type="molecule type" value="Genomic_DNA"/>
</dbReference>
<gene>
    <name evidence="2" type="ORF">AA0113_g3104</name>
</gene>
<feature type="region of interest" description="Disordered" evidence="1">
    <location>
        <begin position="1"/>
        <end position="116"/>
    </location>
</feature>
<evidence type="ECO:0000256" key="1">
    <source>
        <dbReference type="SAM" id="MobiDB-lite"/>
    </source>
</evidence>
<proteinExistence type="predicted"/>
<feature type="compositionally biased region" description="Basic and acidic residues" evidence="1">
    <location>
        <begin position="378"/>
        <end position="391"/>
    </location>
</feature>
<protein>
    <submittedName>
        <fullName evidence="2">Uncharacterized protein</fullName>
    </submittedName>
</protein>
<keyword evidence="3" id="KW-1185">Reference proteome</keyword>
<comment type="caution">
    <text evidence="2">The sequence shown here is derived from an EMBL/GenBank/DDBJ whole genome shotgun (WGS) entry which is preliminary data.</text>
</comment>
<name>A0A4Q4SIQ0_9PLEO</name>
<feature type="compositionally biased region" description="Pro residues" evidence="1">
    <location>
        <begin position="180"/>
        <end position="205"/>
    </location>
</feature>
<dbReference type="OrthoDB" id="3799287at2759"/>
<feature type="region of interest" description="Disordered" evidence="1">
    <location>
        <begin position="345"/>
        <end position="391"/>
    </location>
</feature>
<organism evidence="2 3">
    <name type="scientific">Alternaria arborescens</name>
    <dbReference type="NCBI Taxonomy" id="156630"/>
    <lineage>
        <taxon>Eukaryota</taxon>
        <taxon>Fungi</taxon>
        <taxon>Dikarya</taxon>
        <taxon>Ascomycota</taxon>
        <taxon>Pezizomycotina</taxon>
        <taxon>Dothideomycetes</taxon>
        <taxon>Pleosporomycetidae</taxon>
        <taxon>Pleosporales</taxon>
        <taxon>Pleosporineae</taxon>
        <taxon>Pleosporaceae</taxon>
        <taxon>Alternaria</taxon>
        <taxon>Alternaria sect. Alternaria</taxon>
    </lineage>
</organism>
<reference evidence="3" key="1">
    <citation type="journal article" date="2019" name="bioRxiv">
        <title>Genomics, evolutionary history and diagnostics of the Alternaria alternata species group including apple and Asian pear pathotypes.</title>
        <authorList>
            <person name="Armitage A.D."/>
            <person name="Cockerton H.M."/>
            <person name="Sreenivasaprasad S."/>
            <person name="Woodhall J.W."/>
            <person name="Lane C.R."/>
            <person name="Harrison R.J."/>
            <person name="Clarkson J.P."/>
        </authorList>
    </citation>
    <scope>NUCLEOTIDE SEQUENCE [LARGE SCALE GENOMIC DNA]</scope>
    <source>
        <strain evidence="3">RGR 97.0016</strain>
    </source>
</reference>
<accession>A0A4Q4SIQ0</accession>
<sequence>MRRDLEREREFKRREAAENEEALRRGERELLEKNRRLADEKWRAEKEAEEQARERSRREQEKKKAAEEKRRAEREAEERARERSRREHEKKMAAEEARTREVERQSKAEYERQLQERLDQDMQIMIQKSLDEAARKKKEEEEEMQRALRESARLEHMERKYQEDAIRSTRTDVPIRTAAPPSPPATPPMKSMPPPPPPAPAPVPKPAVAKSAPRPPPAPKPATVSRETNYALPPVGEQKIGRFKLGGRSVPIHESQDIPDTPTTSGIPMSPSSPAPFARLGGAIAPSDMPIMRELKGQVPPVVPAAMDSKAGLRKTGGPRKVPPPVPERMGVDPKLAALLAKQRAWEPEDDDEMGAKTVTPPESPSGIQARRLSPVEFDIKRKSGWKKEED</sequence>
<dbReference type="AlphaFoldDB" id="A0A4Q4SIQ0"/>
<feature type="compositionally biased region" description="Basic and acidic residues" evidence="1">
    <location>
        <begin position="131"/>
        <end position="170"/>
    </location>
</feature>
<evidence type="ECO:0000313" key="2">
    <source>
        <dbReference type="EMBL" id="RYO70535.1"/>
    </source>
</evidence>
<feature type="compositionally biased region" description="Polar residues" evidence="1">
    <location>
        <begin position="261"/>
        <end position="272"/>
    </location>
</feature>
<feature type="region of interest" description="Disordered" evidence="1">
    <location>
        <begin position="308"/>
        <end position="332"/>
    </location>
</feature>
<evidence type="ECO:0000313" key="3">
    <source>
        <dbReference type="Proteomes" id="UP000293823"/>
    </source>
</evidence>